<organism evidence="8 9">
    <name type="scientific">Amycolatopsis balhimycina DSM 5908</name>
    <dbReference type="NCBI Taxonomy" id="1081091"/>
    <lineage>
        <taxon>Bacteria</taxon>
        <taxon>Bacillati</taxon>
        <taxon>Actinomycetota</taxon>
        <taxon>Actinomycetes</taxon>
        <taxon>Pseudonocardiales</taxon>
        <taxon>Pseudonocardiaceae</taxon>
        <taxon>Amycolatopsis</taxon>
    </lineage>
</organism>
<evidence type="ECO:0000256" key="2">
    <source>
        <dbReference type="ARBA" id="ARBA00022475"/>
    </source>
</evidence>
<evidence type="ECO:0000256" key="1">
    <source>
        <dbReference type="ARBA" id="ARBA00004651"/>
    </source>
</evidence>
<dbReference type="InterPro" id="IPR011701">
    <property type="entry name" value="MFS"/>
</dbReference>
<evidence type="ECO:0000256" key="6">
    <source>
        <dbReference type="SAM" id="MobiDB-lite"/>
    </source>
</evidence>
<feature type="transmembrane region" description="Helical" evidence="7">
    <location>
        <begin position="40"/>
        <end position="65"/>
    </location>
</feature>
<dbReference type="Gene3D" id="1.20.1250.20">
    <property type="entry name" value="MFS general substrate transporter like domains"/>
    <property type="match status" value="1"/>
</dbReference>
<feature type="transmembrane region" description="Helical" evidence="7">
    <location>
        <begin position="221"/>
        <end position="248"/>
    </location>
</feature>
<dbReference type="SUPFAM" id="SSF103473">
    <property type="entry name" value="MFS general substrate transporter"/>
    <property type="match status" value="1"/>
</dbReference>
<comment type="caution">
    <text evidence="8">The sequence shown here is derived from an EMBL/GenBank/DDBJ whole genome shotgun (WGS) entry which is preliminary data.</text>
</comment>
<feature type="transmembrane region" description="Helical" evidence="7">
    <location>
        <begin position="177"/>
        <end position="200"/>
    </location>
</feature>
<keyword evidence="9" id="KW-1185">Reference proteome</keyword>
<dbReference type="GO" id="GO:0005886">
    <property type="term" value="C:plasma membrane"/>
    <property type="evidence" value="ECO:0007669"/>
    <property type="project" value="UniProtKB-SubCell"/>
</dbReference>
<comment type="subcellular location">
    <subcellularLocation>
        <location evidence="1">Cell membrane</location>
        <topology evidence="1">Multi-pass membrane protein</topology>
    </subcellularLocation>
</comment>
<protein>
    <submittedName>
        <fullName evidence="8">MFS transporter</fullName>
    </submittedName>
</protein>
<feature type="region of interest" description="Disordered" evidence="6">
    <location>
        <begin position="413"/>
        <end position="432"/>
    </location>
</feature>
<dbReference type="RefSeq" id="WP_020646411.1">
    <property type="nucleotide sequence ID" value="NZ_QHHU01000001.1"/>
</dbReference>
<dbReference type="PANTHER" id="PTHR23513:SF6">
    <property type="entry name" value="MAJOR FACILITATOR SUPERFAMILY ASSOCIATED DOMAIN-CONTAINING PROTEIN"/>
    <property type="match status" value="1"/>
</dbReference>
<evidence type="ECO:0000256" key="7">
    <source>
        <dbReference type="SAM" id="Phobius"/>
    </source>
</evidence>
<dbReference type="PANTHER" id="PTHR23513">
    <property type="entry name" value="INTEGRAL MEMBRANE EFFLUX PROTEIN-RELATED"/>
    <property type="match status" value="1"/>
</dbReference>
<dbReference type="Pfam" id="PF07690">
    <property type="entry name" value="MFS_1"/>
    <property type="match status" value="1"/>
</dbReference>
<accession>A0A428X671</accession>
<evidence type="ECO:0000313" key="9">
    <source>
        <dbReference type="Proteomes" id="UP000286716"/>
    </source>
</evidence>
<name>A0A428X671_AMYBA</name>
<dbReference type="AlphaFoldDB" id="A0A428X671"/>
<evidence type="ECO:0000256" key="5">
    <source>
        <dbReference type="ARBA" id="ARBA00023136"/>
    </source>
</evidence>
<dbReference type="GO" id="GO:0022857">
    <property type="term" value="F:transmembrane transporter activity"/>
    <property type="evidence" value="ECO:0007669"/>
    <property type="project" value="InterPro"/>
</dbReference>
<keyword evidence="3 7" id="KW-0812">Transmembrane</keyword>
<sequence length="432" mass="44840">MVDLAPGFVRERWQRSVLGRFPGLGKLTMSSLLSETADEFASVALIWIVLVETGSPALAGLAVLFRRAPEIVSGPLLGAWFDRWSPVRLTAIGFAVRGIAIGGIALLSVVGTFSIPVVLGLCLVMGVTNPLAKVGTRVITPLLIPRRELQVANGVLTIGDQFPYLVGPILGGSLAGFIGIWSLFIPAIMCLVATALVLGVRVNPAVAPPVPSGPPKKAKNSFVAGFGPLITVPVVRAMMILTVIYFLSYGPLLTAIPVFSQQNLGAGGAGYGAMWSAMGVGALLGLVMVPRLARFRPAVVNAVGAAVWGLILLPLVFVHTLPLALVIMFVGGFVWAPYASTEISVIQNAVTAEQYGAVFGARRSVIVASSPTGAALGGLLLEHFGASQVVALSGLACVAGGVLCLCLPSVRATKPEPAEPEPVRPEPEPEPV</sequence>
<reference evidence="8 9" key="1">
    <citation type="submission" date="2018-05" db="EMBL/GenBank/DDBJ databases">
        <title>Evolution of GPA BGCs.</title>
        <authorList>
            <person name="Waglechner N."/>
            <person name="Wright G.D."/>
        </authorList>
    </citation>
    <scope>NUCLEOTIDE SEQUENCE [LARGE SCALE GENOMIC DNA]</scope>
    <source>
        <strain evidence="8 9">DSM 5908</strain>
    </source>
</reference>
<evidence type="ECO:0000313" key="8">
    <source>
        <dbReference type="EMBL" id="RSM50830.1"/>
    </source>
</evidence>
<keyword evidence="2" id="KW-1003">Cell membrane</keyword>
<evidence type="ECO:0000256" key="3">
    <source>
        <dbReference type="ARBA" id="ARBA00022692"/>
    </source>
</evidence>
<gene>
    <name evidence="8" type="ORF">DMA12_01415</name>
</gene>
<feature type="transmembrane region" description="Helical" evidence="7">
    <location>
        <begin position="389"/>
        <end position="407"/>
    </location>
</feature>
<dbReference type="Proteomes" id="UP000286716">
    <property type="component" value="Unassembled WGS sequence"/>
</dbReference>
<dbReference type="OrthoDB" id="3690525at2"/>
<keyword evidence="4 7" id="KW-1133">Transmembrane helix</keyword>
<dbReference type="CDD" id="cd06173">
    <property type="entry name" value="MFS_MefA_like"/>
    <property type="match status" value="1"/>
</dbReference>
<evidence type="ECO:0000256" key="4">
    <source>
        <dbReference type="ARBA" id="ARBA00022989"/>
    </source>
</evidence>
<dbReference type="InterPro" id="IPR036259">
    <property type="entry name" value="MFS_trans_sf"/>
</dbReference>
<proteinExistence type="predicted"/>
<feature type="transmembrane region" description="Helical" evidence="7">
    <location>
        <begin position="302"/>
        <end position="335"/>
    </location>
</feature>
<dbReference type="EMBL" id="QHHU01000001">
    <property type="protein sequence ID" value="RSM50830.1"/>
    <property type="molecule type" value="Genomic_DNA"/>
</dbReference>
<keyword evidence="5 7" id="KW-0472">Membrane</keyword>
<feature type="transmembrane region" description="Helical" evidence="7">
    <location>
        <begin position="268"/>
        <end position="290"/>
    </location>
</feature>